<evidence type="ECO:0000313" key="5">
    <source>
        <dbReference type="Proteomes" id="UP000825483"/>
    </source>
</evidence>
<proteinExistence type="predicted"/>
<keyword evidence="1" id="KW-0596">Phosphopantetheine</keyword>
<dbReference type="Gene3D" id="1.10.1200.10">
    <property type="entry name" value="ACP-like"/>
    <property type="match status" value="1"/>
</dbReference>
<dbReference type="EMBL" id="BPUB01000002">
    <property type="protein sequence ID" value="GJG59802.1"/>
    <property type="molecule type" value="Genomic_DNA"/>
</dbReference>
<comment type="caution">
    <text evidence="4">The sequence shown here is derived from an EMBL/GenBank/DDBJ whole genome shotgun (WGS) entry which is preliminary data.</text>
</comment>
<evidence type="ECO:0000256" key="2">
    <source>
        <dbReference type="ARBA" id="ARBA00022553"/>
    </source>
</evidence>
<gene>
    <name evidence="4" type="ORF">PRLR5076_26530</name>
</gene>
<accession>A0A9R1CBR9</accession>
<dbReference type="InterPro" id="IPR009081">
    <property type="entry name" value="PP-bd_ACP"/>
</dbReference>
<protein>
    <submittedName>
        <fullName evidence="4">Acyl carrier protein</fullName>
    </submittedName>
</protein>
<evidence type="ECO:0000313" key="4">
    <source>
        <dbReference type="EMBL" id="GJG59802.1"/>
    </source>
</evidence>
<dbReference type="Proteomes" id="UP000825483">
    <property type="component" value="Unassembled WGS sequence"/>
</dbReference>
<sequence>MEELKREIISVLNLEEMTPADIDDDAPLFGQGLGLDSIDALELIVLMEKKYGIRLASASEGKDIFKSIRTMAEYVSKNRKK</sequence>
<dbReference type="AlphaFoldDB" id="A0A9R1CBR9"/>
<reference evidence="4" key="1">
    <citation type="journal article" date="2022" name="Int. J. Syst. Evol. Microbiol.">
        <title>Prevotella lacticifex sp. nov., isolated from the rumen of cows.</title>
        <authorList>
            <person name="Shinkai T."/>
            <person name="Ikeyama N."/>
            <person name="Kumagai M."/>
            <person name="Ohmori H."/>
            <person name="Sakamoto M."/>
            <person name="Ohkuma M."/>
            <person name="Mitsumori M."/>
        </authorList>
    </citation>
    <scope>NUCLEOTIDE SEQUENCE</scope>
    <source>
        <strain evidence="4">R5076</strain>
    </source>
</reference>
<keyword evidence="2" id="KW-0597">Phosphoprotein</keyword>
<evidence type="ECO:0000259" key="3">
    <source>
        <dbReference type="PROSITE" id="PS50075"/>
    </source>
</evidence>
<evidence type="ECO:0000256" key="1">
    <source>
        <dbReference type="ARBA" id="ARBA00022450"/>
    </source>
</evidence>
<organism evidence="4 5">
    <name type="scientific">Prevotella lacticifex</name>
    <dbReference type="NCBI Taxonomy" id="2854755"/>
    <lineage>
        <taxon>Bacteria</taxon>
        <taxon>Pseudomonadati</taxon>
        <taxon>Bacteroidota</taxon>
        <taxon>Bacteroidia</taxon>
        <taxon>Bacteroidales</taxon>
        <taxon>Prevotellaceae</taxon>
        <taxon>Prevotella</taxon>
    </lineage>
</organism>
<dbReference type="NCBIfam" id="NF006617">
    <property type="entry name" value="PRK09184.1"/>
    <property type="match status" value="1"/>
</dbReference>
<dbReference type="InterPro" id="IPR036736">
    <property type="entry name" value="ACP-like_sf"/>
</dbReference>
<name>A0A9R1CBR9_9BACT</name>
<dbReference type="PROSITE" id="PS00012">
    <property type="entry name" value="PHOSPHOPANTETHEINE"/>
    <property type="match status" value="1"/>
</dbReference>
<dbReference type="InterPro" id="IPR006162">
    <property type="entry name" value="Ppantetheine_attach_site"/>
</dbReference>
<dbReference type="SUPFAM" id="SSF47336">
    <property type="entry name" value="ACP-like"/>
    <property type="match status" value="1"/>
</dbReference>
<dbReference type="Pfam" id="PF00550">
    <property type="entry name" value="PP-binding"/>
    <property type="match status" value="1"/>
</dbReference>
<feature type="domain" description="Carrier" evidence="3">
    <location>
        <begin position="1"/>
        <end position="79"/>
    </location>
</feature>
<keyword evidence="5" id="KW-1185">Reference proteome</keyword>
<dbReference type="PROSITE" id="PS50075">
    <property type="entry name" value="CARRIER"/>
    <property type="match status" value="1"/>
</dbReference>